<sequence>MAQKNFFSLNGFSDAGTGDNRGSSLAWASHCSTSFLACAMLAVLLLAMAAVVAHLLIRLLRAHLNPDDLIIN</sequence>
<dbReference type="Proteomes" id="UP000314294">
    <property type="component" value="Unassembled WGS sequence"/>
</dbReference>
<dbReference type="AlphaFoldDB" id="A0A4Z2IJR2"/>
<keyword evidence="4" id="KW-1185">Reference proteome</keyword>
<evidence type="ECO:0000313" key="3">
    <source>
        <dbReference type="EMBL" id="TNN78219.1"/>
    </source>
</evidence>
<feature type="compositionally biased region" description="Polar residues" evidence="1">
    <location>
        <begin position="1"/>
        <end position="11"/>
    </location>
</feature>
<evidence type="ECO:0000256" key="1">
    <source>
        <dbReference type="SAM" id="MobiDB-lite"/>
    </source>
</evidence>
<name>A0A4Z2IJR2_9TELE</name>
<evidence type="ECO:0000313" key="4">
    <source>
        <dbReference type="Proteomes" id="UP000314294"/>
    </source>
</evidence>
<accession>A0A4Z2IJR2</accession>
<keyword evidence="2" id="KW-1133">Transmembrane helix</keyword>
<organism evidence="3 4">
    <name type="scientific">Liparis tanakae</name>
    <name type="common">Tanaka's snailfish</name>
    <dbReference type="NCBI Taxonomy" id="230148"/>
    <lineage>
        <taxon>Eukaryota</taxon>
        <taxon>Metazoa</taxon>
        <taxon>Chordata</taxon>
        <taxon>Craniata</taxon>
        <taxon>Vertebrata</taxon>
        <taxon>Euteleostomi</taxon>
        <taxon>Actinopterygii</taxon>
        <taxon>Neopterygii</taxon>
        <taxon>Teleostei</taxon>
        <taxon>Neoteleostei</taxon>
        <taxon>Acanthomorphata</taxon>
        <taxon>Eupercaria</taxon>
        <taxon>Perciformes</taxon>
        <taxon>Cottioidei</taxon>
        <taxon>Cottales</taxon>
        <taxon>Liparidae</taxon>
        <taxon>Liparis</taxon>
    </lineage>
</organism>
<gene>
    <name evidence="3" type="ORF">EYF80_011459</name>
</gene>
<proteinExistence type="predicted"/>
<dbReference type="EMBL" id="SRLO01000075">
    <property type="protein sequence ID" value="TNN78219.1"/>
    <property type="molecule type" value="Genomic_DNA"/>
</dbReference>
<keyword evidence="2" id="KW-0472">Membrane</keyword>
<evidence type="ECO:0000256" key="2">
    <source>
        <dbReference type="SAM" id="Phobius"/>
    </source>
</evidence>
<reference evidence="3 4" key="1">
    <citation type="submission" date="2019-03" db="EMBL/GenBank/DDBJ databases">
        <title>First draft genome of Liparis tanakae, snailfish: a comprehensive survey of snailfish specific genes.</title>
        <authorList>
            <person name="Kim W."/>
            <person name="Song I."/>
            <person name="Jeong J.-H."/>
            <person name="Kim D."/>
            <person name="Kim S."/>
            <person name="Ryu S."/>
            <person name="Song J.Y."/>
            <person name="Lee S.K."/>
        </authorList>
    </citation>
    <scope>NUCLEOTIDE SEQUENCE [LARGE SCALE GENOMIC DNA]</scope>
    <source>
        <tissue evidence="3">Muscle</tissue>
    </source>
</reference>
<comment type="caution">
    <text evidence="3">The sequence shown here is derived from an EMBL/GenBank/DDBJ whole genome shotgun (WGS) entry which is preliminary data.</text>
</comment>
<feature type="region of interest" description="Disordered" evidence="1">
    <location>
        <begin position="1"/>
        <end position="23"/>
    </location>
</feature>
<feature type="transmembrane region" description="Helical" evidence="2">
    <location>
        <begin position="34"/>
        <end position="57"/>
    </location>
</feature>
<protein>
    <submittedName>
        <fullName evidence="3">Uncharacterized protein</fullName>
    </submittedName>
</protein>
<keyword evidence="2" id="KW-0812">Transmembrane</keyword>